<evidence type="ECO:0000256" key="1">
    <source>
        <dbReference type="SAM" id="MobiDB-lite"/>
    </source>
</evidence>
<evidence type="ECO:0000313" key="4">
    <source>
        <dbReference type="Proteomes" id="UP000004994"/>
    </source>
</evidence>
<protein>
    <recommendedName>
        <fullName evidence="2">Reverse transcriptase Ty1/copia-type domain-containing protein</fullName>
    </recommendedName>
</protein>
<dbReference type="InterPro" id="IPR013103">
    <property type="entry name" value="RVT_2"/>
</dbReference>
<proteinExistence type="predicted"/>
<evidence type="ECO:0000313" key="3">
    <source>
        <dbReference type="EnsemblPlants" id="Solyc04g050864.1.1"/>
    </source>
</evidence>
<name>A0A3Q7G3U0_SOLLC</name>
<dbReference type="EnsemblPlants" id="Solyc04g050864.1.1">
    <property type="protein sequence ID" value="Solyc04g050864.1.1"/>
    <property type="gene ID" value="Solyc04g050864.1"/>
</dbReference>
<dbReference type="PANTHER" id="PTHR11439">
    <property type="entry name" value="GAG-POL-RELATED RETROTRANSPOSON"/>
    <property type="match status" value="1"/>
</dbReference>
<dbReference type="Gramene" id="Solyc04g050864.1.1">
    <property type="protein sequence ID" value="Solyc04g050864.1.1"/>
    <property type="gene ID" value="Solyc04g050864.1"/>
</dbReference>
<dbReference type="InParanoid" id="A0A3Q7G3U0"/>
<reference evidence="3" key="1">
    <citation type="journal article" date="2012" name="Nature">
        <title>The tomato genome sequence provides insights into fleshy fruit evolution.</title>
        <authorList>
            <consortium name="Tomato Genome Consortium"/>
        </authorList>
    </citation>
    <scope>NUCLEOTIDE SEQUENCE [LARGE SCALE GENOMIC DNA]</scope>
    <source>
        <strain evidence="3">cv. Heinz 1706</strain>
    </source>
</reference>
<dbReference type="AlphaFoldDB" id="A0A3Q7G3U0"/>
<evidence type="ECO:0000259" key="2">
    <source>
        <dbReference type="Pfam" id="PF07727"/>
    </source>
</evidence>
<sequence>MAIEDDSLGGSSTRTQGETTTGNLVMIDHNHPLYLSSSNVLGALSDRCNAIVISWLTCNVSREFLSGILYSPSAHQGVLSVSAYYTKLKNLWDEYDSILPPPSCDCNKSKEYVEQLQYQLLLQFLMGLNDSYSSARGGAQLQEALDHIGKSAMHSRLLDEMVHMDRIIKGQEEYCSDIPNQLGKLIHKATPTQLQQMLGILQGNKEFLDFQSCVNLVGNDHKMILETKRVLKDSFKIKDLGELRYFLGIEFARNSTGILMHHRKYCLELISDMRLSSLKPVGAPIELNKRLTITKFDLHFSLADKHDKLLKDPGVYQKLIGRLLYLTIKRSNIAFLVKLLSQFMHSPKTFHMDAAMRVVRSIKQSPGLGIFMTSAVDNQLRAYCDADWASCPNNRKSSAEAEYRSLASSVAEIVWLVGIFKELGIQVEMPIKEEARSSNQVALYTISFGVNRKSHGHVESSLPPRDEATSQQGR</sequence>
<reference evidence="3" key="2">
    <citation type="submission" date="2019-01" db="UniProtKB">
        <authorList>
            <consortium name="EnsemblPlants"/>
        </authorList>
    </citation>
    <scope>IDENTIFICATION</scope>
    <source>
        <strain evidence="3">cv. Heinz 1706</strain>
    </source>
</reference>
<accession>A0A3Q7G3U0</accession>
<feature type="region of interest" description="Disordered" evidence="1">
    <location>
        <begin position="455"/>
        <end position="474"/>
    </location>
</feature>
<organism evidence="3">
    <name type="scientific">Solanum lycopersicum</name>
    <name type="common">Tomato</name>
    <name type="synonym">Lycopersicon esculentum</name>
    <dbReference type="NCBI Taxonomy" id="4081"/>
    <lineage>
        <taxon>Eukaryota</taxon>
        <taxon>Viridiplantae</taxon>
        <taxon>Streptophyta</taxon>
        <taxon>Embryophyta</taxon>
        <taxon>Tracheophyta</taxon>
        <taxon>Spermatophyta</taxon>
        <taxon>Magnoliopsida</taxon>
        <taxon>eudicotyledons</taxon>
        <taxon>Gunneridae</taxon>
        <taxon>Pentapetalae</taxon>
        <taxon>asterids</taxon>
        <taxon>lamiids</taxon>
        <taxon>Solanales</taxon>
        <taxon>Solanaceae</taxon>
        <taxon>Solanoideae</taxon>
        <taxon>Solaneae</taxon>
        <taxon>Solanum</taxon>
        <taxon>Solanum subgen. Lycopersicon</taxon>
    </lineage>
</organism>
<feature type="domain" description="Reverse transcriptase Ty1/copia-type" evidence="2">
    <location>
        <begin position="216"/>
        <end position="286"/>
    </location>
</feature>
<dbReference type="PANTHER" id="PTHR11439:SF478">
    <property type="entry name" value="REVERSE TRANSCRIPTASE TY1_COPIA-TYPE DOMAIN-CONTAINING PROTEIN"/>
    <property type="match status" value="1"/>
</dbReference>
<dbReference type="Pfam" id="PF07727">
    <property type="entry name" value="RVT_2"/>
    <property type="match status" value="1"/>
</dbReference>
<keyword evidence="4" id="KW-1185">Reference proteome</keyword>
<dbReference type="STRING" id="4081.A0A3Q7G3U0"/>
<dbReference type="Proteomes" id="UP000004994">
    <property type="component" value="Chromosome 4"/>
</dbReference>